<keyword evidence="10 13" id="KW-0030">Aminoacyl-tRNA synthetase</keyword>
<dbReference type="RefSeq" id="XP_028838165.1">
    <property type="nucleotide sequence ID" value="XM_028982332.1"/>
</dbReference>
<evidence type="ECO:0000256" key="3">
    <source>
        <dbReference type="ARBA" id="ARBA00012837"/>
    </source>
</evidence>
<dbReference type="PANTHER" id="PTHR11956">
    <property type="entry name" value="ARGINYL-TRNA SYNTHETASE"/>
    <property type="match status" value="1"/>
</dbReference>
<dbReference type="SUPFAM" id="SSF55190">
    <property type="entry name" value="Arginyl-tRNA synthetase (ArgRS), N-terminal 'additional' domain"/>
    <property type="match status" value="1"/>
</dbReference>
<evidence type="ECO:0000259" key="16">
    <source>
        <dbReference type="SMART" id="SM01016"/>
    </source>
</evidence>
<reference evidence="17" key="2">
    <citation type="submission" date="2025-08" db="UniProtKB">
        <authorList>
            <consortium name="Ensembl"/>
        </authorList>
    </citation>
    <scope>IDENTIFICATION</scope>
</reference>
<keyword evidence="14" id="KW-0175">Coiled coil</keyword>
<dbReference type="Gene3D" id="1.10.730.10">
    <property type="entry name" value="Isoleucyl-tRNA Synthetase, Domain 1"/>
    <property type="match status" value="1"/>
</dbReference>
<evidence type="ECO:0000256" key="2">
    <source>
        <dbReference type="ARBA" id="ARBA00005594"/>
    </source>
</evidence>
<feature type="coiled-coil region" evidence="14">
    <location>
        <begin position="5"/>
        <end position="61"/>
    </location>
</feature>
<feature type="coiled-coil region" evidence="14">
    <location>
        <begin position="463"/>
        <end position="497"/>
    </location>
</feature>
<name>A0AAY4EEV4_9TELE</name>
<feature type="domain" description="Arginyl tRNA synthetase N-terminal" evidence="16">
    <location>
        <begin position="78"/>
        <end position="166"/>
    </location>
</feature>
<keyword evidence="7 13" id="KW-0547">Nucleotide-binding</keyword>
<evidence type="ECO:0000256" key="6">
    <source>
        <dbReference type="ARBA" id="ARBA00022598"/>
    </source>
</evidence>
<dbReference type="CDD" id="cd00671">
    <property type="entry name" value="ArgRS_core"/>
    <property type="match status" value="1"/>
</dbReference>
<dbReference type="InterPro" id="IPR001412">
    <property type="entry name" value="aa-tRNA-synth_I_CS"/>
</dbReference>
<sequence length="660" mass="75503">MGDPVAGYTLRLQRQESEIQSLSEEIEILRNQQALGSSSQLDELREENAKLKYRINVLKRSLQEDPAECSKTMMNINQRLQEIFCESINSAYPELVNPPLSVTPNQQAKFGDYQCNSAMAMAQMMKAKGLKVNPREIAEKIVQNIPENEMIQKTEIAGPGFINVHLKKSFVSKLLTNLLVNGVQPPPLEKKQKVIVDFSSPNIAKEMHVGHLRSTIIGESMCRLFEFLGYSVLRLNHVGDWGTQFGMLIAHLQDMFPDYLTSSPPIGDLQSFYKESKKRFDSEEDFKKRAYQCVVKLQSKEPDFIKAWNLICDVSRKEFQKVYNCLDISLVERGESYYQNMMTEVVKEFEDKGFVQLDEGRKIVFAPGFSVPLTIVKSDGGYTYDTSDLAALRQRLFDEKANIIIYVTDSGQASHFYVVFACAQMIGWYDPKVTRVEHAGFGVVLGEDKKKFKTRSGDTVRLMDLLEEGLKRSMDKLKEKERDKVLTAEELVRAQRAVAFGCIKYADLSHNRINDYVFSFDKMLDDRGNTAAYLLYAFTRIRSIARLASIDEATLRKAAETTEVLLDHEKEWKLGKCILRFPEILQKILDDLLLHPLCDYLYELATTFTEFYDNCYCVEKDRQTGEVVKVNMWRMLLCDATAAVMAKGFDILGINPVERM</sequence>
<proteinExistence type="inferred from homology"/>
<evidence type="ECO:0000256" key="12">
    <source>
        <dbReference type="ARBA" id="ARBA00049339"/>
    </source>
</evidence>
<dbReference type="GO" id="GO:0005524">
    <property type="term" value="F:ATP binding"/>
    <property type="evidence" value="ECO:0007669"/>
    <property type="project" value="UniProtKB-KW"/>
</dbReference>
<keyword evidence="6 13" id="KW-0436">Ligase</keyword>
<dbReference type="FunFam" id="1.10.730.10:FF:000016">
    <property type="entry name" value="Arginine--tRNA ligase, cytoplasmic"/>
    <property type="match status" value="1"/>
</dbReference>
<dbReference type="InterPro" id="IPR009080">
    <property type="entry name" value="tRNAsynth_Ia_anticodon-bd"/>
</dbReference>
<accession>A0AAY4EEV4</accession>
<dbReference type="Gene3D" id="3.40.50.620">
    <property type="entry name" value="HUPs"/>
    <property type="match status" value="1"/>
</dbReference>
<dbReference type="Gene3D" id="3.30.1360.70">
    <property type="entry name" value="Arginyl tRNA synthetase N-terminal domain"/>
    <property type="match status" value="1"/>
</dbReference>
<dbReference type="GO" id="GO:0005829">
    <property type="term" value="C:cytosol"/>
    <property type="evidence" value="ECO:0007669"/>
    <property type="project" value="UniProtKB-SubCell"/>
</dbReference>
<keyword evidence="9 13" id="KW-0648">Protein biosynthesis</keyword>
<evidence type="ECO:0000313" key="17">
    <source>
        <dbReference type="Ensembl" id="ENSDCDP00010055601.1"/>
    </source>
</evidence>
<evidence type="ECO:0000256" key="4">
    <source>
        <dbReference type="ARBA" id="ARBA00022171"/>
    </source>
</evidence>
<feature type="domain" description="DALR anticodon binding" evidence="15">
    <location>
        <begin position="534"/>
        <end position="660"/>
    </location>
</feature>
<dbReference type="Pfam" id="PF03485">
    <property type="entry name" value="Arg_tRNA_synt_N"/>
    <property type="match status" value="1"/>
</dbReference>
<dbReference type="PROSITE" id="PS00178">
    <property type="entry name" value="AA_TRNA_LIGASE_I"/>
    <property type="match status" value="1"/>
</dbReference>
<dbReference type="Pfam" id="PF00750">
    <property type="entry name" value="tRNA-synt_1d"/>
    <property type="match status" value="1"/>
</dbReference>
<dbReference type="InterPro" id="IPR008909">
    <property type="entry name" value="DALR_anticod-bd"/>
</dbReference>
<dbReference type="Proteomes" id="UP000694580">
    <property type="component" value="Chromosome 6"/>
</dbReference>
<dbReference type="FunFam" id="3.30.1360.70:FF:000002">
    <property type="entry name" value="arginine--tRNA ligase, cytoplasmic"/>
    <property type="match status" value="1"/>
</dbReference>
<dbReference type="GO" id="GO:0017101">
    <property type="term" value="C:aminoacyl-tRNA synthetase multienzyme complex"/>
    <property type="evidence" value="ECO:0007669"/>
    <property type="project" value="UniProtKB-ARBA"/>
</dbReference>
<gene>
    <name evidence="17" type="primary">RARS1</name>
</gene>
<dbReference type="InterPro" id="IPR036695">
    <property type="entry name" value="Arg-tRNA-synth_N_sf"/>
</dbReference>
<dbReference type="GeneID" id="114791848"/>
<reference evidence="17" key="3">
    <citation type="submission" date="2025-09" db="UniProtKB">
        <authorList>
            <consortium name="Ensembl"/>
        </authorList>
    </citation>
    <scope>IDENTIFICATION</scope>
</reference>
<evidence type="ECO:0000256" key="13">
    <source>
        <dbReference type="RuleBase" id="RU363038"/>
    </source>
</evidence>
<organism evidence="17 18">
    <name type="scientific">Denticeps clupeoides</name>
    <name type="common">denticle herring</name>
    <dbReference type="NCBI Taxonomy" id="299321"/>
    <lineage>
        <taxon>Eukaryota</taxon>
        <taxon>Metazoa</taxon>
        <taxon>Chordata</taxon>
        <taxon>Craniata</taxon>
        <taxon>Vertebrata</taxon>
        <taxon>Euteleostomi</taxon>
        <taxon>Actinopterygii</taxon>
        <taxon>Neopterygii</taxon>
        <taxon>Teleostei</taxon>
        <taxon>Clupei</taxon>
        <taxon>Clupeiformes</taxon>
        <taxon>Denticipitoidei</taxon>
        <taxon>Denticipitidae</taxon>
        <taxon>Denticeps</taxon>
    </lineage>
</organism>
<comment type="similarity">
    <text evidence="2 13">Belongs to the class-I aminoacyl-tRNA synthetase family.</text>
</comment>
<keyword evidence="5" id="KW-0963">Cytoplasm</keyword>
<evidence type="ECO:0000256" key="10">
    <source>
        <dbReference type="ARBA" id="ARBA00023146"/>
    </source>
</evidence>
<dbReference type="EC" id="6.1.1.19" evidence="3"/>
<evidence type="ECO:0000259" key="15">
    <source>
        <dbReference type="SMART" id="SM00836"/>
    </source>
</evidence>
<dbReference type="InterPro" id="IPR005148">
    <property type="entry name" value="Arg-tRNA-synth_N"/>
</dbReference>
<keyword evidence="18" id="KW-1185">Reference proteome</keyword>
<dbReference type="HAMAP" id="MF_00123">
    <property type="entry name" value="Arg_tRNA_synth"/>
    <property type="match status" value="1"/>
</dbReference>
<dbReference type="SMART" id="SM01016">
    <property type="entry name" value="Arg_tRNA_synt_N"/>
    <property type="match status" value="1"/>
</dbReference>
<dbReference type="SUPFAM" id="SSF52374">
    <property type="entry name" value="Nucleotidylyl transferase"/>
    <property type="match status" value="1"/>
</dbReference>
<evidence type="ECO:0000256" key="7">
    <source>
        <dbReference type="ARBA" id="ARBA00022741"/>
    </source>
</evidence>
<dbReference type="SUPFAM" id="SSF47323">
    <property type="entry name" value="Anticodon-binding domain of a subclass of class I aminoacyl-tRNA synthetases"/>
    <property type="match status" value="1"/>
</dbReference>
<evidence type="ECO:0000256" key="8">
    <source>
        <dbReference type="ARBA" id="ARBA00022840"/>
    </source>
</evidence>
<dbReference type="PANTHER" id="PTHR11956:SF5">
    <property type="entry name" value="ARGININE--TRNA LIGASE, CYTOPLASMIC"/>
    <property type="match status" value="1"/>
</dbReference>
<evidence type="ECO:0000256" key="11">
    <source>
        <dbReference type="ARBA" id="ARBA00033033"/>
    </source>
</evidence>
<dbReference type="SMART" id="SM00836">
    <property type="entry name" value="DALR_1"/>
    <property type="match status" value="1"/>
</dbReference>
<dbReference type="GeneTree" id="ENSGT00530000063407"/>
<evidence type="ECO:0000256" key="14">
    <source>
        <dbReference type="SAM" id="Coils"/>
    </source>
</evidence>
<evidence type="ECO:0000256" key="9">
    <source>
        <dbReference type="ARBA" id="ARBA00022917"/>
    </source>
</evidence>
<dbReference type="GO" id="GO:0006420">
    <property type="term" value="P:arginyl-tRNA aminoacylation"/>
    <property type="evidence" value="ECO:0007669"/>
    <property type="project" value="InterPro"/>
</dbReference>
<evidence type="ECO:0000256" key="5">
    <source>
        <dbReference type="ARBA" id="ARBA00022490"/>
    </source>
</evidence>
<reference evidence="17 18" key="1">
    <citation type="submission" date="2020-06" db="EMBL/GenBank/DDBJ databases">
        <authorList>
            <consortium name="Wellcome Sanger Institute Data Sharing"/>
        </authorList>
    </citation>
    <scope>NUCLEOTIDE SEQUENCE [LARGE SCALE GENOMIC DNA]</scope>
</reference>
<dbReference type="FunFam" id="3.40.50.620:FF:000084">
    <property type="entry name" value="arginine--tRNA ligase, cytoplasmic"/>
    <property type="match status" value="1"/>
</dbReference>
<dbReference type="PRINTS" id="PR01038">
    <property type="entry name" value="TRNASYNTHARG"/>
</dbReference>
<dbReference type="InterPro" id="IPR035684">
    <property type="entry name" value="ArgRS_core"/>
</dbReference>
<protein>
    <recommendedName>
        <fullName evidence="4">Arginine--tRNA ligase, cytoplasmic</fullName>
        <ecNumber evidence="3">6.1.1.19</ecNumber>
    </recommendedName>
    <alternativeName>
        <fullName evidence="11">Arginyl-tRNA synthetase</fullName>
    </alternativeName>
</protein>
<dbReference type="AlphaFoldDB" id="A0AAY4EEV4"/>
<dbReference type="NCBIfam" id="TIGR00456">
    <property type="entry name" value="argS"/>
    <property type="match status" value="1"/>
</dbReference>
<dbReference type="InterPro" id="IPR014729">
    <property type="entry name" value="Rossmann-like_a/b/a_fold"/>
</dbReference>
<dbReference type="GO" id="GO:0004814">
    <property type="term" value="F:arginine-tRNA ligase activity"/>
    <property type="evidence" value="ECO:0007669"/>
    <property type="project" value="UniProtKB-EC"/>
</dbReference>
<evidence type="ECO:0000256" key="1">
    <source>
        <dbReference type="ARBA" id="ARBA00004514"/>
    </source>
</evidence>
<dbReference type="Pfam" id="PF05746">
    <property type="entry name" value="DALR_1"/>
    <property type="match status" value="1"/>
</dbReference>
<dbReference type="InterPro" id="IPR001278">
    <property type="entry name" value="Arg-tRNA-ligase"/>
</dbReference>
<dbReference type="Ensembl" id="ENSDCDT00010066202.1">
    <property type="protein sequence ID" value="ENSDCDP00010055601.1"/>
    <property type="gene ID" value="ENSDCDG00010031783.1"/>
</dbReference>
<keyword evidence="8 13" id="KW-0067">ATP-binding</keyword>
<evidence type="ECO:0000313" key="18">
    <source>
        <dbReference type="Proteomes" id="UP000694580"/>
    </source>
</evidence>
<comment type="catalytic activity">
    <reaction evidence="12">
        <text>tRNA(Arg) + L-arginine + ATP = L-arginyl-tRNA(Arg) + AMP + diphosphate</text>
        <dbReference type="Rhea" id="RHEA:20301"/>
        <dbReference type="Rhea" id="RHEA-COMP:9658"/>
        <dbReference type="Rhea" id="RHEA-COMP:9673"/>
        <dbReference type="ChEBI" id="CHEBI:30616"/>
        <dbReference type="ChEBI" id="CHEBI:32682"/>
        <dbReference type="ChEBI" id="CHEBI:33019"/>
        <dbReference type="ChEBI" id="CHEBI:78442"/>
        <dbReference type="ChEBI" id="CHEBI:78513"/>
        <dbReference type="ChEBI" id="CHEBI:456215"/>
        <dbReference type="EC" id="6.1.1.19"/>
    </reaction>
</comment>
<comment type="subcellular location">
    <subcellularLocation>
        <location evidence="1">Cytoplasm</location>
        <location evidence="1">Cytosol</location>
    </subcellularLocation>
</comment>